<dbReference type="Proteomes" id="UP001139011">
    <property type="component" value="Unassembled WGS sequence"/>
</dbReference>
<keyword evidence="2" id="KW-1185">Reference proteome</keyword>
<name>A0A9X1X8F5_9BACL</name>
<dbReference type="Pfam" id="PF07070">
    <property type="entry name" value="Spo0M"/>
    <property type="match status" value="1"/>
</dbReference>
<comment type="caution">
    <text evidence="1">The sequence shown here is derived from an EMBL/GenBank/DDBJ whole genome shotgun (WGS) entry which is preliminary data.</text>
</comment>
<dbReference type="EMBL" id="JAIWJX010000002">
    <property type="protein sequence ID" value="MCK6255828.1"/>
    <property type="molecule type" value="Genomic_DNA"/>
</dbReference>
<dbReference type="PANTHER" id="PTHR40053">
    <property type="entry name" value="SPORULATION-CONTROL PROTEIN SPO0M"/>
    <property type="match status" value="1"/>
</dbReference>
<gene>
    <name evidence="1" type="ORF">LCY76_04320</name>
</gene>
<sequence length="234" mass="25798">MIFSKIGKGGAAVDLQLTGSTYVLGGILEGRIVVRGGGAPQMIHSLSVNLLVEYEIKGVRSTKVMCSVSAAKQFVIDADEVITLPIIYPLPEDLPISCHSVSYSLCTRLELEDGMDVRNTEGVTLKGTDAFLQIFYGLGALGFRESAESGEFNGSLQTFVFFPAVLMKEEIREVHIQAGSENNGIRILLETHCRQGVINRKEHFFLNEKLRNRQDVEDELKAKLAYMAKARNIS</sequence>
<reference evidence="1" key="1">
    <citation type="submission" date="2021-09" db="EMBL/GenBank/DDBJ databases">
        <title>Genome analysis of Fictibacillus sp. KIGAM418 isolated from marine sediment.</title>
        <authorList>
            <person name="Seo M.-J."/>
            <person name="Cho E.-S."/>
            <person name="Hwang C.Y."/>
        </authorList>
    </citation>
    <scope>NUCLEOTIDE SEQUENCE</scope>
    <source>
        <strain evidence="1">KIGAM418</strain>
    </source>
</reference>
<organism evidence="1 2">
    <name type="scientific">Fictibacillus marinisediminis</name>
    <dbReference type="NCBI Taxonomy" id="2878389"/>
    <lineage>
        <taxon>Bacteria</taxon>
        <taxon>Bacillati</taxon>
        <taxon>Bacillota</taxon>
        <taxon>Bacilli</taxon>
        <taxon>Bacillales</taxon>
        <taxon>Fictibacillaceae</taxon>
        <taxon>Fictibacillus</taxon>
    </lineage>
</organism>
<evidence type="ECO:0000313" key="1">
    <source>
        <dbReference type="EMBL" id="MCK6255828.1"/>
    </source>
</evidence>
<dbReference type="AlphaFoldDB" id="A0A9X1X8F5"/>
<evidence type="ECO:0000313" key="2">
    <source>
        <dbReference type="Proteomes" id="UP001139011"/>
    </source>
</evidence>
<proteinExistence type="predicted"/>
<dbReference type="RefSeq" id="WP_248254588.1">
    <property type="nucleotide sequence ID" value="NZ_JAIWJX010000002.1"/>
</dbReference>
<accession>A0A9X1X8F5</accession>
<dbReference type="PANTHER" id="PTHR40053:SF1">
    <property type="entry name" value="SPORULATION-CONTROL PROTEIN SPO0M"/>
    <property type="match status" value="1"/>
</dbReference>
<protein>
    <submittedName>
        <fullName evidence="1">Sporulation protein</fullName>
    </submittedName>
</protein>
<dbReference type="InterPro" id="IPR009776">
    <property type="entry name" value="Spore_0_M"/>
</dbReference>